<reference evidence="13 14" key="1">
    <citation type="journal article" date="2015" name="Genome Announc.">
        <title>Complete Genome Sequence of the Type Strain Corynebacterium mustelae DSM 45274, Isolated from Various Tissues of a Male Ferret with Lethal Sepsis.</title>
        <authorList>
            <person name="Ruckert C."/>
            <person name="Eimer J."/>
            <person name="Winkler A."/>
            <person name="Tauch A."/>
        </authorList>
    </citation>
    <scope>NUCLEOTIDE SEQUENCE [LARGE SCALE GENOMIC DNA]</scope>
    <source>
        <strain evidence="13 14">DSM 45274</strain>
    </source>
</reference>
<comment type="catalytic activity">
    <reaction evidence="8">
        <text>2-C-methyl-D-erythritol 4-phosphate + NADP(+) = 1-deoxy-D-xylulose 5-phosphate + NADPH + H(+)</text>
        <dbReference type="Rhea" id="RHEA:13717"/>
        <dbReference type="ChEBI" id="CHEBI:15378"/>
        <dbReference type="ChEBI" id="CHEBI:57783"/>
        <dbReference type="ChEBI" id="CHEBI:57792"/>
        <dbReference type="ChEBI" id="CHEBI:58262"/>
        <dbReference type="ChEBI" id="CHEBI:58349"/>
        <dbReference type="EC" id="1.1.1.267"/>
    </reaction>
    <physiologicalReaction direction="right-to-left" evidence="8">
        <dbReference type="Rhea" id="RHEA:13719"/>
    </physiologicalReaction>
</comment>
<dbReference type="SUPFAM" id="SSF51735">
    <property type="entry name" value="NAD(P)-binding Rossmann-fold domains"/>
    <property type="match status" value="1"/>
</dbReference>
<dbReference type="GO" id="GO:0016853">
    <property type="term" value="F:isomerase activity"/>
    <property type="evidence" value="ECO:0007669"/>
    <property type="project" value="UniProtKB-KW"/>
</dbReference>
<feature type="binding site" evidence="9">
    <location>
        <position position="158"/>
    </location>
    <ligand>
        <name>1-deoxy-D-xylulose 5-phosphate</name>
        <dbReference type="ChEBI" id="CHEBI:57792"/>
    </ligand>
</feature>
<dbReference type="PANTHER" id="PTHR30525">
    <property type="entry name" value="1-DEOXY-D-XYLULOSE 5-PHOSPHATE REDUCTOISOMERASE"/>
    <property type="match status" value="1"/>
</dbReference>
<feature type="domain" description="1-deoxy-D-xylulose 5-phosphate reductoisomerase C-terminal" evidence="11">
    <location>
        <begin position="177"/>
        <end position="260"/>
    </location>
</feature>
<dbReference type="InterPro" id="IPR036169">
    <property type="entry name" value="DXPR_C_sf"/>
</dbReference>
<dbReference type="STRING" id="571915.CMUST_09500"/>
<feature type="binding site" evidence="9">
    <location>
        <position position="249"/>
    </location>
    <ligand>
        <name>1-deoxy-D-xylulose 5-phosphate</name>
        <dbReference type="ChEBI" id="CHEBI:57792"/>
    </ligand>
</feature>
<dbReference type="InterPro" id="IPR013512">
    <property type="entry name" value="DXP_reductoisomerase_N"/>
</dbReference>
<dbReference type="NCBIfam" id="TIGR00243">
    <property type="entry name" value="Dxr"/>
    <property type="match status" value="1"/>
</dbReference>
<evidence type="ECO:0000256" key="8">
    <source>
        <dbReference type="ARBA" id="ARBA00048543"/>
    </source>
</evidence>
<dbReference type="Proteomes" id="UP000035199">
    <property type="component" value="Chromosome"/>
</dbReference>
<organism evidence="13 14">
    <name type="scientific">Corynebacterium mustelae</name>
    <dbReference type="NCBI Taxonomy" id="571915"/>
    <lineage>
        <taxon>Bacteria</taxon>
        <taxon>Bacillati</taxon>
        <taxon>Actinomycetota</taxon>
        <taxon>Actinomycetes</taxon>
        <taxon>Mycobacteriales</taxon>
        <taxon>Corynebacteriaceae</taxon>
        <taxon>Corynebacterium</taxon>
    </lineage>
</organism>
<dbReference type="GO" id="GO:0070402">
    <property type="term" value="F:NADPH binding"/>
    <property type="evidence" value="ECO:0007669"/>
    <property type="project" value="InterPro"/>
</dbReference>
<dbReference type="EC" id="1.1.1.267" evidence="9"/>
<keyword evidence="14" id="KW-1185">Reference proteome</keyword>
<evidence type="ECO:0000256" key="6">
    <source>
        <dbReference type="ARBA" id="ARBA00023211"/>
    </source>
</evidence>
<dbReference type="Gene3D" id="1.10.1740.10">
    <property type="match status" value="1"/>
</dbReference>
<dbReference type="PATRIC" id="fig|571915.4.peg.2011"/>
<evidence type="ECO:0000259" key="12">
    <source>
        <dbReference type="Pfam" id="PF13288"/>
    </source>
</evidence>
<dbReference type="SUPFAM" id="SSF55347">
    <property type="entry name" value="Glyceraldehyde-3-phosphate dehydrogenase-like, C-terminal domain"/>
    <property type="match status" value="1"/>
</dbReference>
<feature type="binding site" evidence="9">
    <location>
        <position position="48"/>
    </location>
    <ligand>
        <name>NADPH</name>
        <dbReference type="ChEBI" id="CHEBI:57783"/>
    </ligand>
</feature>
<feature type="domain" description="1-deoxy-D-xylulose 5-phosphate reductoisomerase N-terminal" evidence="10">
    <location>
        <begin position="39"/>
        <end position="165"/>
    </location>
</feature>
<dbReference type="InterPro" id="IPR013644">
    <property type="entry name" value="DXP_reductoisomerase_C"/>
</dbReference>
<accession>A0A0G3GYJ5</accession>
<feature type="domain" description="DXP reductoisomerase C-terminal" evidence="12">
    <location>
        <begin position="293"/>
        <end position="410"/>
    </location>
</feature>
<feature type="binding site" evidence="9">
    <location>
        <position position="243"/>
    </location>
    <ligand>
        <name>1-deoxy-D-xylulose 5-phosphate</name>
        <dbReference type="ChEBI" id="CHEBI:57792"/>
    </ligand>
</feature>
<feature type="binding site" evidence="9">
    <location>
        <position position="47"/>
    </location>
    <ligand>
        <name>NADPH</name>
        <dbReference type="ChEBI" id="CHEBI:57783"/>
    </ligand>
</feature>
<feature type="binding site" evidence="9">
    <location>
        <position position="252"/>
    </location>
    <ligand>
        <name>1-deoxy-D-xylulose 5-phosphate</name>
        <dbReference type="ChEBI" id="CHEBI:57792"/>
    </ligand>
</feature>
<dbReference type="PIRSF" id="PIRSF006205">
    <property type="entry name" value="Dxp_reductismrs"/>
    <property type="match status" value="1"/>
</dbReference>
<evidence type="ECO:0000313" key="13">
    <source>
        <dbReference type="EMBL" id="AKK06216.1"/>
    </source>
</evidence>
<feature type="binding site" evidence="9">
    <location>
        <position position="157"/>
    </location>
    <ligand>
        <name>NADPH</name>
        <dbReference type="ChEBI" id="CHEBI:57783"/>
    </ligand>
</feature>
<feature type="binding site" evidence="9">
    <location>
        <position position="183"/>
    </location>
    <ligand>
        <name>1-deoxy-D-xylulose 5-phosphate</name>
        <dbReference type="ChEBI" id="CHEBI:57792"/>
    </ligand>
</feature>
<evidence type="ECO:0000256" key="4">
    <source>
        <dbReference type="ARBA" id="ARBA00022857"/>
    </source>
</evidence>
<keyword evidence="9" id="KW-0460">Magnesium</keyword>
<dbReference type="EMBL" id="CP011542">
    <property type="protein sequence ID" value="AKK06216.1"/>
    <property type="molecule type" value="Genomic_DNA"/>
</dbReference>
<evidence type="ECO:0000256" key="9">
    <source>
        <dbReference type="HAMAP-Rule" id="MF_00183"/>
    </source>
</evidence>
<dbReference type="GO" id="GO:0030145">
    <property type="term" value="F:manganese ion binding"/>
    <property type="evidence" value="ECO:0007669"/>
    <property type="project" value="TreeGrafter"/>
</dbReference>
<dbReference type="HAMAP" id="MF_00183">
    <property type="entry name" value="DXP_reductoisom"/>
    <property type="match status" value="1"/>
</dbReference>
<evidence type="ECO:0000256" key="1">
    <source>
        <dbReference type="ARBA" id="ARBA00005094"/>
    </source>
</evidence>
<dbReference type="UniPathway" id="UPA00056">
    <property type="reaction ID" value="UER00092"/>
</dbReference>
<dbReference type="InterPro" id="IPR026877">
    <property type="entry name" value="DXPR_C"/>
</dbReference>
<feature type="binding site" evidence="9">
    <location>
        <position position="182"/>
    </location>
    <ligand>
        <name>1-deoxy-D-xylulose 5-phosphate</name>
        <dbReference type="ChEBI" id="CHEBI:57792"/>
    </ligand>
</feature>
<reference evidence="14" key="2">
    <citation type="submission" date="2015-05" db="EMBL/GenBank/DDBJ databases">
        <title>Complete genome sequence of Corynebacterium mustelae DSM 45274, isolated from various tissues of a male ferret with lethal sepsis.</title>
        <authorList>
            <person name="Ruckert C."/>
            <person name="Albersmeier A."/>
            <person name="Winkler A."/>
            <person name="Tauch A."/>
        </authorList>
    </citation>
    <scope>NUCLEOTIDE SEQUENCE [LARGE SCALE GENOMIC DNA]</scope>
    <source>
        <strain evidence="14">DSM 45274</strain>
    </source>
</reference>
<comment type="pathway">
    <text evidence="1 9">Isoprenoid biosynthesis; isopentenyl diphosphate biosynthesis via DXP pathway; isopentenyl diphosphate from 1-deoxy-D-xylulose 5-phosphate: step 1/6.</text>
</comment>
<evidence type="ECO:0000256" key="5">
    <source>
        <dbReference type="ARBA" id="ARBA00023002"/>
    </source>
</evidence>
<keyword evidence="13" id="KW-0413">Isomerase</keyword>
<dbReference type="KEGG" id="cmv:CMUST_09500"/>
<feature type="binding site" evidence="9">
    <location>
        <position position="181"/>
    </location>
    <ligand>
        <name>Mn(2+)</name>
        <dbReference type="ChEBI" id="CHEBI:29035"/>
    </ligand>
</feature>
<keyword evidence="4 9" id="KW-0521">NADP</keyword>
<evidence type="ECO:0000256" key="3">
    <source>
        <dbReference type="ARBA" id="ARBA00022723"/>
    </source>
</evidence>
<name>A0A0G3GYJ5_9CORY</name>
<gene>
    <name evidence="9 13" type="primary">dxr</name>
    <name evidence="13" type="ORF">CMUST_09500</name>
</gene>
<feature type="binding site" evidence="9">
    <location>
        <position position="159"/>
    </location>
    <ligand>
        <name>NADPH</name>
        <dbReference type="ChEBI" id="CHEBI:57783"/>
    </ligand>
</feature>
<dbReference type="GO" id="GO:0051484">
    <property type="term" value="P:isopentenyl diphosphate biosynthetic process, methylerythritol 4-phosphate pathway involved in terpenoid biosynthetic process"/>
    <property type="evidence" value="ECO:0007669"/>
    <property type="project" value="UniProtKB-ARBA"/>
</dbReference>
<feature type="binding site" evidence="9">
    <location>
        <position position="45"/>
    </location>
    <ligand>
        <name>NADPH</name>
        <dbReference type="ChEBI" id="CHEBI:57783"/>
    </ligand>
</feature>
<feature type="binding site" evidence="9">
    <location>
        <position position="71"/>
    </location>
    <ligand>
        <name>NADPH</name>
        <dbReference type="ChEBI" id="CHEBI:57783"/>
    </ligand>
</feature>
<dbReference type="InterPro" id="IPR036291">
    <property type="entry name" value="NAD(P)-bd_dom_sf"/>
</dbReference>
<feature type="binding site" evidence="9">
    <location>
        <position position="46"/>
    </location>
    <ligand>
        <name>NADPH</name>
        <dbReference type="ChEBI" id="CHEBI:57783"/>
    </ligand>
</feature>
<comment type="function">
    <text evidence="9">Catalyzes the NADPH-dependent rearrangement and reduction of 1-deoxy-D-xylulose-5-phosphate (DXP) to 2-C-methyl-D-erythritol 4-phosphate (MEP).</text>
</comment>
<keyword evidence="5 9" id="KW-0560">Oxidoreductase</keyword>
<comment type="cofactor">
    <cofactor evidence="9">
        <name>Mg(2+)</name>
        <dbReference type="ChEBI" id="CHEBI:18420"/>
    </cofactor>
    <cofactor evidence="9">
        <name>Mn(2+)</name>
        <dbReference type="ChEBI" id="CHEBI:29035"/>
    </cofactor>
</comment>
<dbReference type="InterPro" id="IPR003821">
    <property type="entry name" value="DXP_reductoisomerase"/>
</dbReference>
<dbReference type="Pfam" id="PF08436">
    <property type="entry name" value="DXP_redisom_C"/>
    <property type="match status" value="1"/>
</dbReference>
<feature type="binding site" evidence="9">
    <location>
        <position position="252"/>
    </location>
    <ligand>
        <name>Mn(2+)</name>
        <dbReference type="ChEBI" id="CHEBI:29035"/>
    </ligand>
</feature>
<dbReference type="SUPFAM" id="SSF69055">
    <property type="entry name" value="1-deoxy-D-xylulose-5-phosphate reductoisomerase, C-terminal domain"/>
    <property type="match status" value="1"/>
</dbReference>
<evidence type="ECO:0000259" key="11">
    <source>
        <dbReference type="Pfam" id="PF08436"/>
    </source>
</evidence>
<keyword evidence="6 9" id="KW-0464">Manganese</keyword>
<proteinExistence type="inferred from homology"/>
<keyword evidence="7 9" id="KW-0414">Isoprene biosynthesis</keyword>
<dbReference type="Pfam" id="PF13288">
    <property type="entry name" value="DXPR_C"/>
    <property type="match status" value="1"/>
</dbReference>
<dbReference type="FunFam" id="3.40.50.720:FF:000045">
    <property type="entry name" value="1-deoxy-D-xylulose 5-phosphate reductoisomerase"/>
    <property type="match status" value="1"/>
</dbReference>
<feature type="binding site" evidence="9">
    <location>
        <position position="230"/>
    </location>
    <ligand>
        <name>1-deoxy-D-xylulose 5-phosphate</name>
        <dbReference type="ChEBI" id="CHEBI:57792"/>
    </ligand>
</feature>
<dbReference type="PANTHER" id="PTHR30525:SF0">
    <property type="entry name" value="1-DEOXY-D-XYLULOSE 5-PHOSPHATE REDUCTOISOMERASE, CHLOROPLASTIC"/>
    <property type="match status" value="1"/>
</dbReference>
<comment type="similarity">
    <text evidence="2 9">Belongs to the DXR family.</text>
</comment>
<protein>
    <recommendedName>
        <fullName evidence="9">1-deoxy-D-xylulose 5-phosphate reductoisomerase</fullName>
        <shortName evidence="9">DXP reductoisomerase</shortName>
        <ecNumber evidence="9">1.1.1.267</ecNumber>
    </recommendedName>
    <alternativeName>
        <fullName evidence="9">1-deoxyxylulose-5-phosphate reductoisomerase</fullName>
    </alternativeName>
    <alternativeName>
        <fullName evidence="9">2-C-methyl-D-erythritol 4-phosphate synthase</fullName>
    </alternativeName>
</protein>
<feature type="binding site" evidence="9">
    <location>
        <position position="236"/>
    </location>
    <ligand>
        <name>NADPH</name>
        <dbReference type="ChEBI" id="CHEBI:57783"/>
    </ligand>
</feature>
<evidence type="ECO:0000256" key="2">
    <source>
        <dbReference type="ARBA" id="ARBA00006825"/>
    </source>
</evidence>
<dbReference type="Pfam" id="PF02670">
    <property type="entry name" value="DXP_reductoisom"/>
    <property type="match status" value="1"/>
</dbReference>
<dbReference type="AlphaFoldDB" id="A0A0G3GYJ5"/>
<evidence type="ECO:0000256" key="7">
    <source>
        <dbReference type="ARBA" id="ARBA00023229"/>
    </source>
</evidence>
<sequence>MVLHHGTASTGYQVFHPITSAVRETVTDNETMELMKTAVVILGSTGSIGTQALEVIADNPDKFQVVGIAAGGRNPELIIQQATTLKLSASQVSVANVDAAQLVSEALGAPVRSGHDAAENLVRETPADTVLNALVGSQGLAATMAVIETGSTLALANKESLVAGGELVMKALAPGQLVPVDSEHSAMAQCLRSGEKYEVDRLVLTASGGPFRGWTREQMWEVTPQQAAAHPTWSMGEMNTLNSATLINKGLELIEASLLFDIPADRIDVTVHPQSIVHSMVTFTDGATIAQASPPSMKLPISLALNWPHRVPNAQPALDFSAVATWDFFPVDDTAFPAVQLARDVALRGGTFPAVYNAANEQAAAAFLAGRIKFPAIVDVVEEIVSVSSQFAGTANTIAEVIECEQIARTYADEAIARIEG</sequence>
<feature type="binding site" evidence="9">
    <location>
        <position position="207"/>
    </location>
    <ligand>
        <name>1-deoxy-D-xylulose 5-phosphate</name>
        <dbReference type="ChEBI" id="CHEBI:57792"/>
    </ligand>
</feature>
<dbReference type="GO" id="GO:0030604">
    <property type="term" value="F:1-deoxy-D-xylulose-5-phosphate reductoisomerase activity"/>
    <property type="evidence" value="ECO:0007669"/>
    <property type="project" value="UniProtKB-UniRule"/>
</dbReference>
<comment type="caution">
    <text evidence="9">Lacks conserved residue(s) required for the propagation of feature annotation.</text>
</comment>
<keyword evidence="3 9" id="KW-0479">Metal-binding</keyword>
<feature type="binding site" evidence="9">
    <location>
        <position position="74"/>
    </location>
    <ligand>
        <name>NADPH</name>
        <dbReference type="ChEBI" id="CHEBI:57783"/>
    </ligand>
</feature>
<dbReference type="Gene3D" id="3.40.50.720">
    <property type="entry name" value="NAD(P)-binding Rossmann-like Domain"/>
    <property type="match status" value="1"/>
</dbReference>
<feature type="binding site" evidence="9">
    <location>
        <position position="183"/>
    </location>
    <ligand>
        <name>Mn(2+)</name>
        <dbReference type="ChEBI" id="CHEBI:29035"/>
    </ligand>
</feature>
<evidence type="ECO:0000259" key="10">
    <source>
        <dbReference type="Pfam" id="PF02670"/>
    </source>
</evidence>
<evidence type="ECO:0000313" key="14">
    <source>
        <dbReference type="Proteomes" id="UP000035199"/>
    </source>
</evidence>
<feature type="binding site" evidence="9">
    <location>
        <position position="248"/>
    </location>
    <ligand>
        <name>1-deoxy-D-xylulose 5-phosphate</name>
        <dbReference type="ChEBI" id="CHEBI:57792"/>
    </ligand>
</feature>